<evidence type="ECO:0000313" key="2">
    <source>
        <dbReference type="EMBL" id="CAA6830400.1"/>
    </source>
</evidence>
<feature type="domain" description="Secretion system C-terminal sorting" evidence="1">
    <location>
        <begin position="632"/>
        <end position="702"/>
    </location>
</feature>
<dbReference type="EMBL" id="CACVAQ010000552">
    <property type="protein sequence ID" value="CAA6830400.1"/>
    <property type="molecule type" value="Genomic_DNA"/>
</dbReference>
<proteinExistence type="predicted"/>
<reference evidence="2" key="1">
    <citation type="submission" date="2020-01" db="EMBL/GenBank/DDBJ databases">
        <authorList>
            <person name="Meier V. D."/>
            <person name="Meier V D."/>
        </authorList>
    </citation>
    <scope>NUCLEOTIDE SEQUENCE</scope>
    <source>
        <strain evidence="2">HLG_WM_MAG_10</strain>
    </source>
</reference>
<accession>A0A6S6UM65</accession>
<sequence>MKNTLIFLFIMISYTKALQAQTKIWGAGAPTGVAEGEFQQAFVDTTVLGSYAPNTWTALSIYDTDTIFPGAAYWTRSLLGYSLGAYWGATQPLMSPSQSNGLAIFDSDYLDNRGVEFAFGTGDAPSRHKGALISPRIDLSGYMDSSLMVQFFSFYRAFEIDELSLSLSLDDGQTWSAAIDYRSLQEELYPKFVRAYFPNITTGANNLNQCRLKFTFEGGYYFAIIDDVSIEVAPSYDLAIARPNPNSPRLEDRGDCIKIGNNATLTSANLVANDIQKWYFGLRAVNHGSKDLLPSDSARIRLQIDFQWFNQGVVTTNVYNDTILFSDTLFSSAQNSIFEFDNLKDINFFSNYGYGAFRATYWVEHNQMDAYGDNDTIVHSFRNTRHSSLFNHLSKARISSFDGDIFAMNVIFPEAQDLLSYEYGSMYYFSRGYSNQIKIDSVGFKYYVPYHYTGDSTSTVWVRIYQFIDNAPADGLLSGANELIEVGFDAVNLRNLVATTGSMRYAYAKADSFVNSATGLPMGNLVDDGYYLITVQQAPFLLGNNVLLDSTKQVWFGVDEYNYAQNRVLTTATNMIPHSFVSIRIDSSQNRSISLEENRLNMVPSIGVYLKDHNLVYDLSTTAAKDLMTLEVYPNPAQEFVMAQANFEATESIQYSLTDVSGHILQIKKQANPSSPQGFNLKKLPAGTYFIIAKNKKETATTAFIKN</sequence>
<name>A0A6S6UM65_9BACT</name>
<organism evidence="2">
    <name type="scientific">uncultured Aureispira sp</name>
    <dbReference type="NCBI Taxonomy" id="1331704"/>
    <lineage>
        <taxon>Bacteria</taxon>
        <taxon>Pseudomonadati</taxon>
        <taxon>Bacteroidota</taxon>
        <taxon>Saprospiria</taxon>
        <taxon>Saprospirales</taxon>
        <taxon>Saprospiraceae</taxon>
        <taxon>Aureispira</taxon>
        <taxon>environmental samples</taxon>
    </lineage>
</organism>
<dbReference type="AlphaFoldDB" id="A0A6S6UM65"/>
<gene>
    <name evidence="2" type="ORF">HELGO_WM27332</name>
</gene>
<protein>
    <recommendedName>
        <fullName evidence="1">Secretion system C-terminal sorting domain-containing protein</fullName>
    </recommendedName>
</protein>
<evidence type="ECO:0000259" key="1">
    <source>
        <dbReference type="Pfam" id="PF18962"/>
    </source>
</evidence>
<dbReference type="InterPro" id="IPR026444">
    <property type="entry name" value="Secre_tail"/>
</dbReference>
<dbReference type="NCBIfam" id="TIGR04183">
    <property type="entry name" value="Por_Secre_tail"/>
    <property type="match status" value="1"/>
</dbReference>
<dbReference type="Pfam" id="PF18962">
    <property type="entry name" value="Por_Secre_tail"/>
    <property type="match status" value="1"/>
</dbReference>